<accession>A0A2M4DGU7</accession>
<keyword evidence="1" id="KW-0732">Signal</keyword>
<protein>
    <submittedName>
        <fullName evidence="2">Putative secreted protein</fullName>
    </submittedName>
</protein>
<sequence>MMTTVSMAVALIVAVPIAVTMAVVVYTKRILHSECGDKSGETEGKTLEQEGDQARTVGRKLGDVVAPHFVP</sequence>
<proteinExistence type="predicted"/>
<reference evidence="2" key="1">
    <citation type="submission" date="2018-01" db="EMBL/GenBank/DDBJ databases">
        <title>An insight into the sialome of Amazonian anophelines.</title>
        <authorList>
            <person name="Ribeiro J.M."/>
            <person name="Scarpassa V."/>
            <person name="Calvo E."/>
        </authorList>
    </citation>
    <scope>NUCLEOTIDE SEQUENCE</scope>
</reference>
<dbReference type="AlphaFoldDB" id="A0A2M4DGU7"/>
<organism evidence="2">
    <name type="scientific">Anopheles darlingi</name>
    <name type="common">Mosquito</name>
    <dbReference type="NCBI Taxonomy" id="43151"/>
    <lineage>
        <taxon>Eukaryota</taxon>
        <taxon>Metazoa</taxon>
        <taxon>Ecdysozoa</taxon>
        <taxon>Arthropoda</taxon>
        <taxon>Hexapoda</taxon>
        <taxon>Insecta</taxon>
        <taxon>Pterygota</taxon>
        <taxon>Neoptera</taxon>
        <taxon>Endopterygota</taxon>
        <taxon>Diptera</taxon>
        <taxon>Nematocera</taxon>
        <taxon>Culicoidea</taxon>
        <taxon>Culicidae</taxon>
        <taxon>Anophelinae</taxon>
        <taxon>Anopheles</taxon>
    </lineage>
</organism>
<evidence type="ECO:0000313" key="2">
    <source>
        <dbReference type="EMBL" id="MBW76731.1"/>
    </source>
</evidence>
<dbReference type="EMBL" id="GGFL01012553">
    <property type="protein sequence ID" value="MBW76731.1"/>
    <property type="molecule type" value="Transcribed_RNA"/>
</dbReference>
<name>A0A2M4DGU7_ANODA</name>
<evidence type="ECO:0000256" key="1">
    <source>
        <dbReference type="SAM" id="SignalP"/>
    </source>
</evidence>
<feature type="chain" id="PRO_5014876130" evidence="1">
    <location>
        <begin position="23"/>
        <end position="71"/>
    </location>
</feature>
<feature type="signal peptide" evidence="1">
    <location>
        <begin position="1"/>
        <end position="22"/>
    </location>
</feature>